<dbReference type="EC" id="3.5.1.25" evidence="10"/>
<dbReference type="NCBIfam" id="TIGR00221">
    <property type="entry name" value="nagA"/>
    <property type="match status" value="1"/>
</dbReference>
<comment type="caution">
    <text evidence="10">The sequence shown here is derived from an EMBL/GenBank/DDBJ whole genome shotgun (WGS) entry which is preliminary data.</text>
</comment>
<dbReference type="EMBL" id="DVNG01000007">
    <property type="protein sequence ID" value="HIU49506.1"/>
    <property type="molecule type" value="Genomic_DNA"/>
</dbReference>
<feature type="domain" description="Amidohydrolase-related" evidence="9">
    <location>
        <begin position="46"/>
        <end position="373"/>
    </location>
</feature>
<dbReference type="GO" id="GO:0046872">
    <property type="term" value="F:metal ion binding"/>
    <property type="evidence" value="ECO:0007669"/>
    <property type="project" value="UniProtKB-KW"/>
</dbReference>
<dbReference type="Proteomes" id="UP000824118">
    <property type="component" value="Unassembled WGS sequence"/>
</dbReference>
<feature type="binding site" evidence="7">
    <location>
        <begin position="302"/>
        <end position="304"/>
    </location>
    <ligand>
        <name>substrate</name>
    </ligand>
</feature>
<sequence>MQIKNGKVFFKDGSFNDVNIDIENGKISSVGDFAPADDAIDAKGLYVVPGYVDIHIHGADGSDFCDGYKENIATISKYLGQQGVTTFVAATMSFDEGTLTQVAHAAKEFAAEDNCEGAALRGINMEGPFFSKAKKGAQSDKYIIDPDYDFYKRVNDESGNMIKLVDVAPELNGAMDFIDKVSKECRVSIAHTEADYDTAVEAFNHGVSHITHLFNAMPPFTHRDPGVVGAASDYAEHVELICDGIHIHPAVVRTVFKIFGDDKVCLISDSMRACGLHDGEYSLGGQKVYVKAGKATLENGTIAGSATCLAECVRRAVKFGVPMASALKAATINPAQAARIDDVCGSIEEGKAADILIMGEDLVPKMIIRGGKIIYGA</sequence>
<dbReference type="Gene3D" id="2.30.40.10">
    <property type="entry name" value="Urease, subunit C, domain 1"/>
    <property type="match status" value="1"/>
</dbReference>
<dbReference type="GO" id="GO:0008448">
    <property type="term" value="F:N-acetylglucosamine-6-phosphate deacetylase activity"/>
    <property type="evidence" value="ECO:0007669"/>
    <property type="project" value="UniProtKB-EC"/>
</dbReference>
<feature type="binding site" evidence="7">
    <location>
        <begin position="215"/>
        <end position="216"/>
    </location>
    <ligand>
        <name>substrate</name>
    </ligand>
</feature>
<keyword evidence="3 5" id="KW-0378">Hydrolase</keyword>
<dbReference type="PANTHER" id="PTHR11113">
    <property type="entry name" value="N-ACETYLGLUCOSAMINE-6-PHOSPHATE DEACETYLASE"/>
    <property type="match status" value="1"/>
</dbReference>
<dbReference type="Gene3D" id="3.20.20.140">
    <property type="entry name" value="Metal-dependent hydrolases"/>
    <property type="match status" value="1"/>
</dbReference>
<dbReference type="InterPro" id="IPR003764">
    <property type="entry name" value="GlcNAc_6-P_deAcase"/>
</dbReference>
<evidence type="ECO:0000256" key="3">
    <source>
        <dbReference type="ARBA" id="ARBA00022801"/>
    </source>
</evidence>
<feature type="binding site" evidence="7">
    <location>
        <position position="223"/>
    </location>
    <ligand>
        <name>substrate</name>
    </ligand>
</feature>
<evidence type="ECO:0000256" key="4">
    <source>
        <dbReference type="ARBA" id="ARBA00023277"/>
    </source>
</evidence>
<dbReference type="SUPFAM" id="SSF51338">
    <property type="entry name" value="Composite domain of metallo-dependent hydrolases"/>
    <property type="match status" value="1"/>
</dbReference>
<accession>A0A9D1S777</accession>
<evidence type="ECO:0000256" key="6">
    <source>
        <dbReference type="PIRSR" id="PIRSR038994-1"/>
    </source>
</evidence>
<dbReference type="PIRSF" id="PIRSF038994">
    <property type="entry name" value="NagA"/>
    <property type="match status" value="1"/>
</dbReference>
<dbReference type="GO" id="GO:0006046">
    <property type="term" value="P:N-acetylglucosamine catabolic process"/>
    <property type="evidence" value="ECO:0007669"/>
    <property type="project" value="TreeGrafter"/>
</dbReference>
<dbReference type="AlphaFoldDB" id="A0A9D1S777"/>
<evidence type="ECO:0000256" key="8">
    <source>
        <dbReference type="PIRSR" id="PIRSR038994-3"/>
    </source>
</evidence>
<keyword evidence="2 8" id="KW-0479">Metal-binding</keyword>
<feature type="binding site" evidence="8">
    <location>
        <position position="212"/>
    </location>
    <ligand>
        <name>Zn(2+)</name>
        <dbReference type="ChEBI" id="CHEBI:29105"/>
    </ligand>
</feature>
<evidence type="ECO:0000313" key="11">
    <source>
        <dbReference type="Proteomes" id="UP000824118"/>
    </source>
</evidence>
<feature type="binding site" evidence="8">
    <location>
        <position position="126"/>
    </location>
    <ligand>
        <name>Zn(2+)</name>
        <dbReference type="ChEBI" id="CHEBI:29105"/>
    </ligand>
</feature>
<dbReference type="PANTHER" id="PTHR11113:SF14">
    <property type="entry name" value="N-ACETYLGLUCOSAMINE-6-PHOSPHATE DEACETYLASE"/>
    <property type="match status" value="1"/>
</dbReference>
<name>A0A9D1S777_9FIRM</name>
<dbReference type="Pfam" id="PF01979">
    <property type="entry name" value="Amidohydro_1"/>
    <property type="match status" value="1"/>
</dbReference>
<evidence type="ECO:0000256" key="1">
    <source>
        <dbReference type="ARBA" id="ARBA00010716"/>
    </source>
</evidence>
<dbReference type="SUPFAM" id="SSF51556">
    <property type="entry name" value="Metallo-dependent hydrolases"/>
    <property type="match status" value="1"/>
</dbReference>
<evidence type="ECO:0000313" key="10">
    <source>
        <dbReference type="EMBL" id="HIU49506.1"/>
    </source>
</evidence>
<dbReference type="CDD" id="cd00854">
    <property type="entry name" value="NagA"/>
    <property type="match status" value="1"/>
</dbReference>
<dbReference type="InterPro" id="IPR006680">
    <property type="entry name" value="Amidohydro-rel"/>
</dbReference>
<comment type="similarity">
    <text evidence="1 5">Belongs to the metallo-dependent hydrolases superfamily. NagA family.</text>
</comment>
<keyword evidence="4 5" id="KW-0119">Carbohydrate metabolism</keyword>
<organism evidence="10 11">
    <name type="scientific">Candidatus Limousia pullorum</name>
    <dbReference type="NCBI Taxonomy" id="2840860"/>
    <lineage>
        <taxon>Bacteria</taxon>
        <taxon>Bacillati</taxon>
        <taxon>Bacillota</taxon>
        <taxon>Clostridia</taxon>
        <taxon>Eubacteriales</taxon>
        <taxon>Oscillospiraceae</taxon>
        <taxon>Oscillospiraceae incertae sedis</taxon>
        <taxon>Candidatus Limousia</taxon>
    </lineage>
</organism>
<evidence type="ECO:0000256" key="2">
    <source>
        <dbReference type="ARBA" id="ARBA00022723"/>
    </source>
</evidence>
<protein>
    <submittedName>
        <fullName evidence="10">N-acetylglucosamine-6-phosphate deacetylase</fullName>
        <ecNumber evidence="10">3.5.1.25</ecNumber>
    </submittedName>
</protein>
<feature type="active site" description="Proton donor/acceptor" evidence="6">
    <location>
        <position position="269"/>
    </location>
</feature>
<evidence type="ECO:0000256" key="5">
    <source>
        <dbReference type="PIRNR" id="PIRNR038994"/>
    </source>
</evidence>
<feature type="binding site" evidence="7">
    <location>
        <position position="246"/>
    </location>
    <ligand>
        <name>substrate</name>
    </ligand>
</feature>
<dbReference type="InterPro" id="IPR032466">
    <property type="entry name" value="Metal_Hydrolase"/>
</dbReference>
<dbReference type="InterPro" id="IPR011059">
    <property type="entry name" value="Metal-dep_hydrolase_composite"/>
</dbReference>
<evidence type="ECO:0000259" key="9">
    <source>
        <dbReference type="Pfam" id="PF01979"/>
    </source>
</evidence>
<proteinExistence type="inferred from homology"/>
<gene>
    <name evidence="10" type="primary">nagA</name>
    <name evidence="10" type="ORF">IAD22_00615</name>
</gene>
<feature type="binding site" evidence="8">
    <location>
        <position position="191"/>
    </location>
    <ligand>
        <name>Zn(2+)</name>
        <dbReference type="ChEBI" id="CHEBI:29105"/>
    </ligand>
</feature>
<reference evidence="10" key="2">
    <citation type="journal article" date="2021" name="PeerJ">
        <title>Extensive microbial diversity within the chicken gut microbiome revealed by metagenomics and culture.</title>
        <authorList>
            <person name="Gilroy R."/>
            <person name="Ravi A."/>
            <person name="Getino M."/>
            <person name="Pursley I."/>
            <person name="Horton D.L."/>
            <person name="Alikhan N.F."/>
            <person name="Baker D."/>
            <person name="Gharbi K."/>
            <person name="Hall N."/>
            <person name="Watson M."/>
            <person name="Adriaenssens E.M."/>
            <person name="Foster-Nyarko E."/>
            <person name="Jarju S."/>
            <person name="Secka A."/>
            <person name="Antonio M."/>
            <person name="Oren A."/>
            <person name="Chaudhuri R.R."/>
            <person name="La Ragione R."/>
            <person name="Hildebrand F."/>
            <person name="Pallen M.J."/>
        </authorList>
    </citation>
    <scope>NUCLEOTIDE SEQUENCE</scope>
    <source>
        <strain evidence="10">ChiGjej1B1-1684</strain>
    </source>
</reference>
<reference evidence="10" key="1">
    <citation type="submission" date="2020-10" db="EMBL/GenBank/DDBJ databases">
        <authorList>
            <person name="Gilroy R."/>
        </authorList>
    </citation>
    <scope>NUCLEOTIDE SEQUENCE</scope>
    <source>
        <strain evidence="10">ChiGjej1B1-1684</strain>
    </source>
</reference>
<comment type="cofactor">
    <cofactor evidence="8">
        <name>a divalent metal cation</name>
        <dbReference type="ChEBI" id="CHEBI:60240"/>
    </cofactor>
    <text evidence="8">Binds 1 divalent metal cation per subunit.</text>
</comment>
<feature type="binding site" evidence="7">
    <location>
        <position position="137"/>
    </location>
    <ligand>
        <name>substrate</name>
    </ligand>
</feature>
<evidence type="ECO:0000256" key="7">
    <source>
        <dbReference type="PIRSR" id="PIRSR038994-2"/>
    </source>
</evidence>